<dbReference type="PRINTS" id="PR00604">
    <property type="entry name" value="CYTCHRMECIAB"/>
</dbReference>
<keyword evidence="4" id="KW-0249">Electron transport</keyword>
<evidence type="ECO:0000256" key="2">
    <source>
        <dbReference type="ARBA" id="ARBA00022617"/>
    </source>
</evidence>
<dbReference type="Gene3D" id="1.10.760.10">
    <property type="entry name" value="Cytochrome c-like domain"/>
    <property type="match status" value="2"/>
</dbReference>
<dbReference type="EMBL" id="BNCH01000002">
    <property type="protein sequence ID" value="GHE94964.1"/>
    <property type="molecule type" value="Genomic_DNA"/>
</dbReference>
<feature type="domain" description="Cytochrome c" evidence="7">
    <location>
        <begin position="125"/>
        <end position="201"/>
    </location>
</feature>
<evidence type="ECO:0000256" key="6">
    <source>
        <dbReference type="PROSITE-ProRule" id="PRU00433"/>
    </source>
</evidence>
<dbReference type="InterPro" id="IPR036909">
    <property type="entry name" value="Cyt_c-like_dom_sf"/>
</dbReference>
<protein>
    <recommendedName>
        <fullName evidence="7">Cytochrome c domain-containing protein</fullName>
    </recommendedName>
</protein>
<keyword evidence="3 6" id="KW-0479">Metal-binding</keyword>
<keyword evidence="2 6" id="KW-0349">Heme</keyword>
<accession>A0ABQ3IUL7</accession>
<dbReference type="PROSITE" id="PS51007">
    <property type="entry name" value="CYTC"/>
    <property type="match status" value="2"/>
</dbReference>
<comment type="caution">
    <text evidence="8">The sequence shown here is derived from an EMBL/GenBank/DDBJ whole genome shotgun (WGS) entry which is preliminary data.</text>
</comment>
<sequence length="202" mass="21894">MFDECASCHSVGQGAKNRVGPHLNGLFGRRAAGIEGFRYSAGLTRMGKDGLVWNFDLLDRYVENPKAFTSDTRMAYKGLKDAGQRADLLAYLRRFSDDPANIPEAAPTASGTDHSVDPTILAIQGDPDYGEYLSSECTSCHQLSGDNDGIPPIIGWPAEDFVVAMHAYKDKFRPHPVMQMMAGRLSNEEIAALAAYFAAAGS</sequence>
<name>A0ABQ3IUL7_9RHOB</name>
<evidence type="ECO:0000259" key="7">
    <source>
        <dbReference type="PROSITE" id="PS51007"/>
    </source>
</evidence>
<dbReference type="InterPro" id="IPR009056">
    <property type="entry name" value="Cyt_c-like_dom"/>
</dbReference>
<reference evidence="9" key="1">
    <citation type="journal article" date="2019" name="Int. J. Syst. Evol. Microbiol.">
        <title>The Global Catalogue of Microorganisms (GCM) 10K type strain sequencing project: providing services to taxonomists for standard genome sequencing and annotation.</title>
        <authorList>
            <consortium name="The Broad Institute Genomics Platform"/>
            <consortium name="The Broad Institute Genome Sequencing Center for Infectious Disease"/>
            <person name="Wu L."/>
            <person name="Ma J."/>
        </authorList>
    </citation>
    <scope>NUCLEOTIDE SEQUENCE [LARGE SCALE GENOMIC DNA]</scope>
    <source>
        <strain evidence="9">KCTC 42443</strain>
    </source>
</reference>
<evidence type="ECO:0000313" key="8">
    <source>
        <dbReference type="EMBL" id="GHE94964.1"/>
    </source>
</evidence>
<dbReference type="InterPro" id="IPR002327">
    <property type="entry name" value="Cyt_c_1A/1B"/>
</dbReference>
<evidence type="ECO:0000313" key="9">
    <source>
        <dbReference type="Proteomes" id="UP000609802"/>
    </source>
</evidence>
<dbReference type="SUPFAM" id="SSF46626">
    <property type="entry name" value="Cytochrome c"/>
    <property type="match status" value="2"/>
</dbReference>
<evidence type="ECO:0000256" key="5">
    <source>
        <dbReference type="ARBA" id="ARBA00023004"/>
    </source>
</evidence>
<dbReference type="Proteomes" id="UP000609802">
    <property type="component" value="Unassembled WGS sequence"/>
</dbReference>
<keyword evidence="9" id="KW-1185">Reference proteome</keyword>
<evidence type="ECO:0000256" key="4">
    <source>
        <dbReference type="ARBA" id="ARBA00022982"/>
    </source>
</evidence>
<dbReference type="PANTHER" id="PTHR11961">
    <property type="entry name" value="CYTOCHROME C"/>
    <property type="match status" value="1"/>
</dbReference>
<evidence type="ECO:0000256" key="1">
    <source>
        <dbReference type="ARBA" id="ARBA00022448"/>
    </source>
</evidence>
<feature type="domain" description="Cytochrome c" evidence="7">
    <location>
        <begin position="1"/>
        <end position="96"/>
    </location>
</feature>
<organism evidence="8 9">
    <name type="scientific">Aliiroseovarius zhejiangensis</name>
    <dbReference type="NCBI Taxonomy" id="1632025"/>
    <lineage>
        <taxon>Bacteria</taxon>
        <taxon>Pseudomonadati</taxon>
        <taxon>Pseudomonadota</taxon>
        <taxon>Alphaproteobacteria</taxon>
        <taxon>Rhodobacterales</taxon>
        <taxon>Paracoccaceae</taxon>
        <taxon>Aliiroseovarius</taxon>
    </lineage>
</organism>
<keyword evidence="1" id="KW-0813">Transport</keyword>
<evidence type="ECO:0000256" key="3">
    <source>
        <dbReference type="ARBA" id="ARBA00022723"/>
    </source>
</evidence>
<dbReference type="Pfam" id="PF00034">
    <property type="entry name" value="Cytochrom_C"/>
    <property type="match status" value="1"/>
</dbReference>
<keyword evidence="5 6" id="KW-0408">Iron</keyword>
<proteinExistence type="predicted"/>
<gene>
    <name evidence="8" type="ORF">GCM10016455_14350</name>
</gene>